<reference evidence="2 3" key="1">
    <citation type="journal article" date="2019" name="Environ. Microbiol.">
        <title>At the nexus of three kingdoms: the genome of the mycorrhizal fungus Gigaspora margarita provides insights into plant, endobacterial and fungal interactions.</title>
        <authorList>
            <person name="Venice F."/>
            <person name="Ghignone S."/>
            <person name="Salvioli di Fossalunga A."/>
            <person name="Amselem J."/>
            <person name="Novero M."/>
            <person name="Xianan X."/>
            <person name="Sedzielewska Toro K."/>
            <person name="Morin E."/>
            <person name="Lipzen A."/>
            <person name="Grigoriev I.V."/>
            <person name="Henrissat B."/>
            <person name="Martin F.M."/>
            <person name="Bonfante P."/>
        </authorList>
    </citation>
    <scope>NUCLEOTIDE SEQUENCE [LARGE SCALE GENOMIC DNA]</scope>
    <source>
        <strain evidence="2 3">BEG34</strain>
    </source>
</reference>
<organism evidence="2 3">
    <name type="scientific">Gigaspora margarita</name>
    <dbReference type="NCBI Taxonomy" id="4874"/>
    <lineage>
        <taxon>Eukaryota</taxon>
        <taxon>Fungi</taxon>
        <taxon>Fungi incertae sedis</taxon>
        <taxon>Mucoromycota</taxon>
        <taxon>Glomeromycotina</taxon>
        <taxon>Glomeromycetes</taxon>
        <taxon>Diversisporales</taxon>
        <taxon>Gigasporaceae</taxon>
        <taxon>Gigaspora</taxon>
    </lineage>
</organism>
<evidence type="ECO:0000256" key="1">
    <source>
        <dbReference type="SAM" id="MobiDB-lite"/>
    </source>
</evidence>
<dbReference type="EMBL" id="WTPW01000084">
    <property type="protein sequence ID" value="KAF0550456.1"/>
    <property type="molecule type" value="Genomic_DNA"/>
</dbReference>
<keyword evidence="3" id="KW-1185">Reference proteome</keyword>
<feature type="compositionally biased region" description="Acidic residues" evidence="1">
    <location>
        <begin position="40"/>
        <end position="49"/>
    </location>
</feature>
<dbReference type="Proteomes" id="UP000439903">
    <property type="component" value="Unassembled WGS sequence"/>
</dbReference>
<sequence length="99" mass="11213">MRKLYIQLINNQTNSEQGIESQKESKDQNNNDNDVGEIANESEGEDECTSESKGEDTNKSKGKDTNKSKNTNGSEDTNESRIIYENYYEEGVKLIIVQD</sequence>
<evidence type="ECO:0000313" key="2">
    <source>
        <dbReference type="EMBL" id="KAF0550456.1"/>
    </source>
</evidence>
<name>A0A8H4ET47_GIGMA</name>
<gene>
    <name evidence="2" type="ORF">F8M41_024433</name>
</gene>
<evidence type="ECO:0000313" key="3">
    <source>
        <dbReference type="Proteomes" id="UP000439903"/>
    </source>
</evidence>
<protein>
    <submittedName>
        <fullName evidence="2">Uncharacterized protein</fullName>
    </submittedName>
</protein>
<feature type="compositionally biased region" description="Polar residues" evidence="1">
    <location>
        <begin position="8"/>
        <end position="20"/>
    </location>
</feature>
<feature type="compositionally biased region" description="Basic and acidic residues" evidence="1">
    <location>
        <begin position="50"/>
        <end position="67"/>
    </location>
</feature>
<feature type="region of interest" description="Disordered" evidence="1">
    <location>
        <begin position="1"/>
        <end position="83"/>
    </location>
</feature>
<dbReference type="AlphaFoldDB" id="A0A8H4ET47"/>
<accession>A0A8H4ET47</accession>
<comment type="caution">
    <text evidence="2">The sequence shown here is derived from an EMBL/GenBank/DDBJ whole genome shotgun (WGS) entry which is preliminary data.</text>
</comment>
<proteinExistence type="predicted"/>